<evidence type="ECO:0000313" key="2">
    <source>
        <dbReference type="Proteomes" id="UP000479000"/>
    </source>
</evidence>
<name>A0A6H5H2S7_9HEMI</name>
<keyword evidence="2" id="KW-1185">Reference proteome</keyword>
<sequence>MRNPLRFLADLDHAFGVFLRGEAKDWWAGPEQCDPDGSIVPLRHCLPLFTVNTLSRYLPSSWLSLPIR</sequence>
<accession>A0A6H5H2S7</accession>
<dbReference type="EMBL" id="CADCXU010022662">
    <property type="protein sequence ID" value="CAB0010066.1"/>
    <property type="molecule type" value="Genomic_DNA"/>
</dbReference>
<dbReference type="AlphaFoldDB" id="A0A6H5H2S7"/>
<gene>
    <name evidence="1" type="ORF">NTEN_LOCUS15127</name>
</gene>
<feature type="non-terminal residue" evidence="1">
    <location>
        <position position="68"/>
    </location>
</feature>
<reference evidence="1 2" key="1">
    <citation type="submission" date="2020-02" db="EMBL/GenBank/DDBJ databases">
        <authorList>
            <person name="Ferguson B K."/>
        </authorList>
    </citation>
    <scope>NUCLEOTIDE SEQUENCE [LARGE SCALE GENOMIC DNA]</scope>
</reference>
<dbReference type="Proteomes" id="UP000479000">
    <property type="component" value="Unassembled WGS sequence"/>
</dbReference>
<protein>
    <submittedName>
        <fullName evidence="1">Uncharacterized protein</fullName>
    </submittedName>
</protein>
<evidence type="ECO:0000313" key="1">
    <source>
        <dbReference type="EMBL" id="CAB0010066.1"/>
    </source>
</evidence>
<organism evidence="1 2">
    <name type="scientific">Nesidiocoris tenuis</name>
    <dbReference type="NCBI Taxonomy" id="355587"/>
    <lineage>
        <taxon>Eukaryota</taxon>
        <taxon>Metazoa</taxon>
        <taxon>Ecdysozoa</taxon>
        <taxon>Arthropoda</taxon>
        <taxon>Hexapoda</taxon>
        <taxon>Insecta</taxon>
        <taxon>Pterygota</taxon>
        <taxon>Neoptera</taxon>
        <taxon>Paraneoptera</taxon>
        <taxon>Hemiptera</taxon>
        <taxon>Heteroptera</taxon>
        <taxon>Panheteroptera</taxon>
        <taxon>Cimicomorpha</taxon>
        <taxon>Miridae</taxon>
        <taxon>Dicyphina</taxon>
        <taxon>Nesidiocoris</taxon>
    </lineage>
</organism>
<proteinExistence type="predicted"/>